<reference evidence="2" key="1">
    <citation type="submission" date="2023-03" db="EMBL/GenBank/DDBJ databases">
        <title>Massive genome expansion in bonnet fungi (Mycena s.s.) driven by repeated elements and novel gene families across ecological guilds.</title>
        <authorList>
            <consortium name="Lawrence Berkeley National Laboratory"/>
            <person name="Harder C.B."/>
            <person name="Miyauchi S."/>
            <person name="Viragh M."/>
            <person name="Kuo A."/>
            <person name="Thoen E."/>
            <person name="Andreopoulos B."/>
            <person name="Lu D."/>
            <person name="Skrede I."/>
            <person name="Drula E."/>
            <person name="Henrissat B."/>
            <person name="Morin E."/>
            <person name="Kohler A."/>
            <person name="Barry K."/>
            <person name="LaButti K."/>
            <person name="Morin E."/>
            <person name="Salamov A."/>
            <person name="Lipzen A."/>
            <person name="Mereny Z."/>
            <person name="Hegedus B."/>
            <person name="Baldrian P."/>
            <person name="Stursova M."/>
            <person name="Weitz H."/>
            <person name="Taylor A."/>
            <person name="Grigoriev I.V."/>
            <person name="Nagy L.G."/>
            <person name="Martin F."/>
            <person name="Kauserud H."/>
        </authorList>
    </citation>
    <scope>NUCLEOTIDE SEQUENCE</scope>
    <source>
        <strain evidence="2">CBHHK002</strain>
    </source>
</reference>
<organism evidence="2 3">
    <name type="scientific">Mycena albidolilacea</name>
    <dbReference type="NCBI Taxonomy" id="1033008"/>
    <lineage>
        <taxon>Eukaryota</taxon>
        <taxon>Fungi</taxon>
        <taxon>Dikarya</taxon>
        <taxon>Basidiomycota</taxon>
        <taxon>Agaricomycotina</taxon>
        <taxon>Agaricomycetes</taxon>
        <taxon>Agaricomycetidae</taxon>
        <taxon>Agaricales</taxon>
        <taxon>Marasmiineae</taxon>
        <taxon>Mycenaceae</taxon>
        <taxon>Mycena</taxon>
    </lineage>
</organism>
<feature type="compositionally biased region" description="Low complexity" evidence="1">
    <location>
        <begin position="50"/>
        <end position="65"/>
    </location>
</feature>
<protein>
    <submittedName>
        <fullName evidence="2">Uncharacterized protein</fullName>
    </submittedName>
</protein>
<proteinExistence type="predicted"/>
<dbReference type="EMBL" id="JARIHO010000005">
    <property type="protein sequence ID" value="KAJ7360726.1"/>
    <property type="molecule type" value="Genomic_DNA"/>
</dbReference>
<dbReference type="AlphaFoldDB" id="A0AAD7EZ79"/>
<keyword evidence="3" id="KW-1185">Reference proteome</keyword>
<dbReference type="Proteomes" id="UP001218218">
    <property type="component" value="Unassembled WGS sequence"/>
</dbReference>
<gene>
    <name evidence="2" type="ORF">DFH08DRAFT_800170</name>
</gene>
<comment type="caution">
    <text evidence="2">The sequence shown here is derived from an EMBL/GenBank/DDBJ whole genome shotgun (WGS) entry which is preliminary data.</text>
</comment>
<sequence length="123" mass="13245">MTTNESDFTFPRLAGTETAIFPAASAMEFHNIDPSTFYISPAPRAKSSRAPLQIPATPTPTAQLPTVPPSTQPRLRAPRRTIFCGLVSGGLNKNNGPAVRCLVPADPTGLLERLSDVLRHTKH</sequence>
<evidence type="ECO:0000313" key="2">
    <source>
        <dbReference type="EMBL" id="KAJ7360726.1"/>
    </source>
</evidence>
<accession>A0AAD7EZ79</accession>
<evidence type="ECO:0000313" key="3">
    <source>
        <dbReference type="Proteomes" id="UP001218218"/>
    </source>
</evidence>
<name>A0AAD7EZ79_9AGAR</name>
<evidence type="ECO:0000256" key="1">
    <source>
        <dbReference type="SAM" id="MobiDB-lite"/>
    </source>
</evidence>
<feature type="region of interest" description="Disordered" evidence="1">
    <location>
        <begin position="48"/>
        <end position="75"/>
    </location>
</feature>